<dbReference type="EnsemblPlants" id="AUR62044033-RA">
    <property type="protein sequence ID" value="AUR62044033-RA:cds"/>
    <property type="gene ID" value="AUR62044033"/>
</dbReference>
<keyword evidence="1" id="KW-0436">Ligase</keyword>
<dbReference type="GO" id="GO:0005739">
    <property type="term" value="C:mitochondrion"/>
    <property type="evidence" value="ECO:0007669"/>
    <property type="project" value="TreeGrafter"/>
</dbReference>
<proteinExistence type="predicted"/>
<protein>
    <recommendedName>
        <fullName evidence="6">Aminoacyl-tRNA synthetase class II (D/K/N) domain-containing protein</fullName>
    </recommendedName>
</protein>
<dbReference type="PANTHER" id="PTHR22594">
    <property type="entry name" value="ASPARTYL/LYSYL-TRNA SYNTHETASE"/>
    <property type="match status" value="1"/>
</dbReference>
<reference evidence="7" key="2">
    <citation type="submission" date="2021-03" db="UniProtKB">
        <authorList>
            <consortium name="EnsemblPlants"/>
        </authorList>
    </citation>
    <scope>IDENTIFICATION</scope>
</reference>
<accession>A0A803ND45</accession>
<name>A0A803ND45_CHEQI</name>
<dbReference type="Gene3D" id="2.40.50.140">
    <property type="entry name" value="Nucleic acid-binding proteins"/>
    <property type="match status" value="1"/>
</dbReference>
<dbReference type="GO" id="GO:0005524">
    <property type="term" value="F:ATP binding"/>
    <property type="evidence" value="ECO:0007669"/>
    <property type="project" value="UniProtKB-KW"/>
</dbReference>
<dbReference type="AlphaFoldDB" id="A0A803ND45"/>
<feature type="domain" description="Aminoacyl-tRNA synthetase class II (D/K/N)" evidence="6">
    <location>
        <begin position="166"/>
        <end position="228"/>
    </location>
</feature>
<evidence type="ECO:0000256" key="5">
    <source>
        <dbReference type="ARBA" id="ARBA00023146"/>
    </source>
</evidence>
<sequence length="302" mass="33153">MAVAFSPRLRPHIAIRIFAQSLLPTTTTLSNSILPKPRLCFSSAHHSSPLPRRRCCCTLISSAGEDIKPPENVDSGSKVGLFRKRLKIADIKGGPDQGLDRLGHTLLVRGWVRTIRMQSSVTFIEVNDGSCLSNMQCVVSSDAEGYDQIGESDSSFPIQKKRVSREFLRTKAHLRPRTNTFGAVARVRNALAYATHKFFQENGFVWISNPIITASDCEGAGEQFCVTTLIPTSLEAMDSSAGKIPKTDEGLIDWSQDFFGKPAFLTVSGQLNAETYATALSDVSLSSFDYLLGIYIWPNISS</sequence>
<dbReference type="SUPFAM" id="SSF50249">
    <property type="entry name" value="Nucleic acid-binding proteins"/>
    <property type="match status" value="1"/>
</dbReference>
<dbReference type="PANTHER" id="PTHR22594:SF34">
    <property type="entry name" value="ASPARAGINE--TRNA LIGASE, MITOCHONDRIAL-RELATED"/>
    <property type="match status" value="1"/>
</dbReference>
<dbReference type="Gene3D" id="3.30.930.10">
    <property type="entry name" value="Bira Bifunctional Protein, Domain 2"/>
    <property type="match status" value="1"/>
</dbReference>
<reference evidence="7" key="1">
    <citation type="journal article" date="2017" name="Nature">
        <title>The genome of Chenopodium quinoa.</title>
        <authorList>
            <person name="Jarvis D.E."/>
            <person name="Ho Y.S."/>
            <person name="Lightfoot D.J."/>
            <person name="Schmoeckel S.M."/>
            <person name="Li B."/>
            <person name="Borm T.J.A."/>
            <person name="Ohyanagi H."/>
            <person name="Mineta K."/>
            <person name="Michell C.T."/>
            <person name="Saber N."/>
            <person name="Kharbatia N.M."/>
            <person name="Rupper R.R."/>
            <person name="Sharp A.R."/>
            <person name="Dally N."/>
            <person name="Boughton B.A."/>
            <person name="Woo Y.H."/>
            <person name="Gao G."/>
            <person name="Schijlen E.G.W.M."/>
            <person name="Guo X."/>
            <person name="Momin A.A."/>
            <person name="Negrao S."/>
            <person name="Al-Babili S."/>
            <person name="Gehring C."/>
            <person name="Roessner U."/>
            <person name="Jung C."/>
            <person name="Murphy K."/>
            <person name="Arold S.T."/>
            <person name="Gojobori T."/>
            <person name="van der Linden C.G."/>
            <person name="van Loo E.N."/>
            <person name="Jellen E.N."/>
            <person name="Maughan P.J."/>
            <person name="Tester M."/>
        </authorList>
    </citation>
    <scope>NUCLEOTIDE SEQUENCE [LARGE SCALE GENOMIC DNA]</scope>
    <source>
        <strain evidence="7">cv. PI 614886</strain>
    </source>
</reference>
<evidence type="ECO:0000256" key="3">
    <source>
        <dbReference type="ARBA" id="ARBA00022840"/>
    </source>
</evidence>
<evidence type="ECO:0000313" key="7">
    <source>
        <dbReference type="EnsemblPlants" id="AUR62044033-RA:cds"/>
    </source>
</evidence>
<keyword evidence="4" id="KW-0648">Protein biosynthesis</keyword>
<evidence type="ECO:0000313" key="8">
    <source>
        <dbReference type="Proteomes" id="UP000596660"/>
    </source>
</evidence>
<dbReference type="Gramene" id="AUR62044033-RA">
    <property type="protein sequence ID" value="AUR62044033-RA:cds"/>
    <property type="gene ID" value="AUR62044033"/>
</dbReference>
<dbReference type="CDD" id="cd04318">
    <property type="entry name" value="EcAsnRS_like_N"/>
    <property type="match status" value="1"/>
</dbReference>
<keyword evidence="3" id="KW-0067">ATP-binding</keyword>
<keyword evidence="8" id="KW-1185">Reference proteome</keyword>
<dbReference type="GO" id="GO:0004816">
    <property type="term" value="F:asparagine-tRNA ligase activity"/>
    <property type="evidence" value="ECO:0007669"/>
    <property type="project" value="TreeGrafter"/>
</dbReference>
<dbReference type="Pfam" id="PF00152">
    <property type="entry name" value="tRNA-synt_2"/>
    <property type="match status" value="1"/>
</dbReference>
<evidence type="ECO:0000259" key="6">
    <source>
        <dbReference type="Pfam" id="PF00152"/>
    </source>
</evidence>
<dbReference type="GO" id="GO:0006421">
    <property type="term" value="P:asparaginyl-tRNA aminoacylation"/>
    <property type="evidence" value="ECO:0007669"/>
    <property type="project" value="TreeGrafter"/>
</dbReference>
<keyword evidence="5" id="KW-0030">Aminoacyl-tRNA synthetase</keyword>
<evidence type="ECO:0000256" key="2">
    <source>
        <dbReference type="ARBA" id="ARBA00022741"/>
    </source>
</evidence>
<dbReference type="InterPro" id="IPR004364">
    <property type="entry name" value="Aa-tRNA-synt_II"/>
</dbReference>
<evidence type="ECO:0000256" key="4">
    <source>
        <dbReference type="ARBA" id="ARBA00022917"/>
    </source>
</evidence>
<dbReference type="InterPro" id="IPR045864">
    <property type="entry name" value="aa-tRNA-synth_II/BPL/LPL"/>
</dbReference>
<organism evidence="7 8">
    <name type="scientific">Chenopodium quinoa</name>
    <name type="common">Quinoa</name>
    <dbReference type="NCBI Taxonomy" id="63459"/>
    <lineage>
        <taxon>Eukaryota</taxon>
        <taxon>Viridiplantae</taxon>
        <taxon>Streptophyta</taxon>
        <taxon>Embryophyta</taxon>
        <taxon>Tracheophyta</taxon>
        <taxon>Spermatophyta</taxon>
        <taxon>Magnoliopsida</taxon>
        <taxon>eudicotyledons</taxon>
        <taxon>Gunneridae</taxon>
        <taxon>Pentapetalae</taxon>
        <taxon>Caryophyllales</taxon>
        <taxon>Chenopodiaceae</taxon>
        <taxon>Chenopodioideae</taxon>
        <taxon>Atripliceae</taxon>
        <taxon>Chenopodium</taxon>
    </lineage>
</organism>
<dbReference type="SUPFAM" id="SSF55681">
    <property type="entry name" value="Class II aaRS and biotin synthetases"/>
    <property type="match status" value="1"/>
</dbReference>
<dbReference type="InterPro" id="IPR012340">
    <property type="entry name" value="NA-bd_OB-fold"/>
</dbReference>
<evidence type="ECO:0000256" key="1">
    <source>
        <dbReference type="ARBA" id="ARBA00022598"/>
    </source>
</evidence>
<keyword evidence="2" id="KW-0547">Nucleotide-binding</keyword>
<dbReference type="Proteomes" id="UP000596660">
    <property type="component" value="Unplaced"/>
</dbReference>